<keyword evidence="5" id="KW-1185">Reference proteome</keyword>
<organism evidence="4 5">
    <name type="scientific">Dyadobacter jiangsuensis</name>
    <dbReference type="NCBI Taxonomy" id="1591085"/>
    <lineage>
        <taxon>Bacteria</taxon>
        <taxon>Pseudomonadati</taxon>
        <taxon>Bacteroidota</taxon>
        <taxon>Cytophagia</taxon>
        <taxon>Cytophagales</taxon>
        <taxon>Spirosomataceae</taxon>
        <taxon>Dyadobacter</taxon>
    </lineage>
</organism>
<comment type="caution">
    <text evidence="4">The sequence shown here is derived from an EMBL/GenBank/DDBJ whole genome shotgun (WGS) entry which is preliminary data.</text>
</comment>
<keyword evidence="3" id="KW-0998">Cell outer membrane</keyword>
<protein>
    <submittedName>
        <fullName evidence="4">Carboxypeptidase family protein</fullName>
    </submittedName>
</protein>
<name>A0A2P8GC11_9BACT</name>
<dbReference type="GO" id="GO:0004180">
    <property type="term" value="F:carboxypeptidase activity"/>
    <property type="evidence" value="ECO:0007669"/>
    <property type="project" value="UniProtKB-KW"/>
</dbReference>
<dbReference type="EMBL" id="PYAS01000003">
    <property type="protein sequence ID" value="PSL31514.1"/>
    <property type="molecule type" value="Genomic_DNA"/>
</dbReference>
<dbReference type="InterPro" id="IPR008969">
    <property type="entry name" value="CarboxyPept-like_regulatory"/>
</dbReference>
<comment type="subcellular location">
    <subcellularLocation>
        <location evidence="1">Cell outer membrane</location>
    </subcellularLocation>
</comment>
<evidence type="ECO:0000313" key="4">
    <source>
        <dbReference type="EMBL" id="PSL31514.1"/>
    </source>
</evidence>
<evidence type="ECO:0000256" key="2">
    <source>
        <dbReference type="ARBA" id="ARBA00023136"/>
    </source>
</evidence>
<accession>A0A2P8GC11</accession>
<dbReference type="Gene3D" id="2.40.170.20">
    <property type="entry name" value="TonB-dependent receptor, beta-barrel domain"/>
    <property type="match status" value="1"/>
</dbReference>
<evidence type="ECO:0000313" key="5">
    <source>
        <dbReference type="Proteomes" id="UP000241964"/>
    </source>
</evidence>
<reference evidence="4 5" key="1">
    <citation type="submission" date="2018-03" db="EMBL/GenBank/DDBJ databases">
        <title>Genomic Encyclopedia of Archaeal and Bacterial Type Strains, Phase II (KMG-II): from individual species to whole genera.</title>
        <authorList>
            <person name="Goeker M."/>
        </authorList>
    </citation>
    <scope>NUCLEOTIDE SEQUENCE [LARGE SCALE GENOMIC DNA]</scope>
    <source>
        <strain evidence="4 5">DSM 29057</strain>
    </source>
</reference>
<evidence type="ECO:0000256" key="3">
    <source>
        <dbReference type="ARBA" id="ARBA00023237"/>
    </source>
</evidence>
<dbReference type="RefSeq" id="WP_170118739.1">
    <property type="nucleotide sequence ID" value="NZ_PYAS01000003.1"/>
</dbReference>
<dbReference type="InterPro" id="IPR036942">
    <property type="entry name" value="Beta-barrel_TonB_sf"/>
</dbReference>
<dbReference type="GO" id="GO:0009279">
    <property type="term" value="C:cell outer membrane"/>
    <property type="evidence" value="ECO:0007669"/>
    <property type="project" value="UniProtKB-SubCell"/>
</dbReference>
<dbReference type="Proteomes" id="UP000241964">
    <property type="component" value="Unassembled WGS sequence"/>
</dbReference>
<dbReference type="SUPFAM" id="SSF56935">
    <property type="entry name" value="Porins"/>
    <property type="match status" value="1"/>
</dbReference>
<keyword evidence="4" id="KW-0121">Carboxypeptidase</keyword>
<keyword evidence="2" id="KW-0472">Membrane</keyword>
<evidence type="ECO:0000256" key="1">
    <source>
        <dbReference type="ARBA" id="ARBA00004442"/>
    </source>
</evidence>
<keyword evidence="4" id="KW-0645">Protease</keyword>
<sequence>MKIGIANQIIAALFFFIQIGCCRSFAQTTISGKVVDERGTVIPNANVAIINKNNTISAFTFSANDGSFTLKTALAVDTLTIKATRLGFEPGLFLLPNKSQATQLVLKESALKLQELTVKAPPVILRKDTIDYQVSAFKAEGDRTIADVIKRMPGIEIKDNGQILYQGNPIGKYYINGLDLLEGRYNLANENLPADAVRKVQVMENDQPIKILKSKVFSESASLNIQLKKVTTTGSAKAGIGLSPALWDANLTPMLFNRSFQAITSLQSNNVGTDLSRQLDVLTQSSQTRIPGPVLSIQSLNTPNTSPDRWLDNRSHLASFNLIKKTKNQTELKLGLGVRDEMQQQAGRNYTRLLTPGGVVEIDERIANRSDAKVLNGNLVVEKNTERLFLKNNASGQFGQIDGTGGLSRNLLQTNQDLTTKQTQLQNSLAIITHAGKQLLNIHSQTAFNRRPETLTIQPGVFPSLFNAGKDFQSISQNIRTTELDTRNTISITRQFSRIAFTPSAGLNFRNHQFESAIHTSAGDSIRMHDNAFRNDLKYTHLAPFAQIGSYYESSKWQIELSLPLRMHAFSISDFIKDSLQKRTQLAFEPSLTARYRITEYTDFTSGASYSYDFGNPSQVYSGFILRSYRNIQKMYGAIPVNRILTGRIGINYKNPLSLIFLNLAGSLMRINHNLQYRTGIDSTGAAELTFIRNNNIQLSKNIHLGIGKYFGGIKTSIKLNSDAGFTRSEQILTDRRVTIRNGNYRVGLSASTLFTSYLGIELSAISHFLQSRVANQRSKTSGISQLQLGVDVYPANAHALRLDAEHYATRGSANQNQFYLNLRYRYTFGKRKIDLEIRGMNLTNAQNYVSIINSTFTTAESGFQLRPRQVMMSVRIPF</sequence>
<dbReference type="Gene3D" id="2.60.40.1120">
    <property type="entry name" value="Carboxypeptidase-like, regulatory domain"/>
    <property type="match status" value="1"/>
</dbReference>
<gene>
    <name evidence="4" type="ORF">CLV60_103380</name>
</gene>
<proteinExistence type="predicted"/>
<keyword evidence="4" id="KW-0378">Hydrolase</keyword>
<dbReference type="SUPFAM" id="SSF49464">
    <property type="entry name" value="Carboxypeptidase regulatory domain-like"/>
    <property type="match status" value="1"/>
</dbReference>
<dbReference type="Pfam" id="PF13620">
    <property type="entry name" value="CarboxypepD_reg"/>
    <property type="match status" value="1"/>
</dbReference>
<dbReference type="AlphaFoldDB" id="A0A2P8GC11"/>